<feature type="compositionally biased region" description="Basic and acidic residues" evidence="1">
    <location>
        <begin position="173"/>
        <end position="184"/>
    </location>
</feature>
<dbReference type="AlphaFoldDB" id="A0A9W7VYE4"/>
<feature type="region of interest" description="Disordered" evidence="1">
    <location>
        <begin position="156"/>
        <end position="198"/>
    </location>
</feature>
<feature type="compositionally biased region" description="Pro residues" evidence="1">
    <location>
        <begin position="273"/>
        <end position="282"/>
    </location>
</feature>
<feature type="compositionally biased region" description="Basic residues" evidence="1">
    <location>
        <begin position="31"/>
        <end position="41"/>
    </location>
</feature>
<evidence type="ECO:0000313" key="2">
    <source>
        <dbReference type="EMBL" id="KAH9810308.1"/>
    </source>
</evidence>
<keyword evidence="3" id="KW-1185">Reference proteome</keyword>
<feature type="compositionally biased region" description="Basic and acidic residues" evidence="1">
    <location>
        <begin position="514"/>
        <end position="528"/>
    </location>
</feature>
<feature type="compositionally biased region" description="Basic and acidic residues" evidence="1">
    <location>
        <begin position="536"/>
        <end position="552"/>
    </location>
</feature>
<gene>
    <name evidence="2" type="ORF">Tdes44962_MAKER10423</name>
</gene>
<dbReference type="OrthoDB" id="421993at2759"/>
<evidence type="ECO:0000313" key="3">
    <source>
        <dbReference type="Proteomes" id="UP001138500"/>
    </source>
</evidence>
<protein>
    <submittedName>
        <fullName evidence="2">Glutamyl-tRNA amidotransferase subunit A, mitochondrial</fullName>
    </submittedName>
</protein>
<feature type="region of interest" description="Disordered" evidence="1">
    <location>
        <begin position="439"/>
        <end position="623"/>
    </location>
</feature>
<evidence type="ECO:0000256" key="1">
    <source>
        <dbReference type="SAM" id="MobiDB-lite"/>
    </source>
</evidence>
<feature type="compositionally biased region" description="Basic and acidic residues" evidence="1">
    <location>
        <begin position="254"/>
        <end position="270"/>
    </location>
</feature>
<accession>A0A9W7VYE4</accession>
<dbReference type="EMBL" id="RIBY02002523">
    <property type="protein sequence ID" value="KAH9810308.1"/>
    <property type="molecule type" value="Genomic_DNA"/>
</dbReference>
<feature type="compositionally biased region" description="Basic and acidic residues" evidence="1">
    <location>
        <begin position="221"/>
        <end position="230"/>
    </location>
</feature>
<feature type="region of interest" description="Disordered" evidence="1">
    <location>
        <begin position="1"/>
        <end position="87"/>
    </location>
</feature>
<feature type="non-terminal residue" evidence="2">
    <location>
        <position position="623"/>
    </location>
</feature>
<reference evidence="2 3" key="2">
    <citation type="journal article" date="2021" name="Curr. Genet.">
        <title>Genetic response to nitrogen starvation in the aggressive Eucalyptus foliar pathogen Teratosphaeria destructans.</title>
        <authorList>
            <person name="Havenga M."/>
            <person name="Wingfield B.D."/>
            <person name="Wingfield M.J."/>
            <person name="Dreyer L.L."/>
            <person name="Roets F."/>
            <person name="Aylward J."/>
        </authorList>
    </citation>
    <scope>NUCLEOTIDE SEQUENCE [LARGE SCALE GENOMIC DNA]</scope>
    <source>
        <strain evidence="2">CMW44962</strain>
    </source>
</reference>
<feature type="region of interest" description="Disordered" evidence="1">
    <location>
        <begin position="373"/>
        <end position="422"/>
    </location>
</feature>
<feature type="compositionally biased region" description="Basic and acidic residues" evidence="1">
    <location>
        <begin position="304"/>
        <end position="313"/>
    </location>
</feature>
<proteinExistence type="predicted"/>
<feature type="region of interest" description="Disordered" evidence="1">
    <location>
        <begin position="216"/>
        <end position="352"/>
    </location>
</feature>
<comment type="caution">
    <text evidence="2">The sequence shown here is derived from an EMBL/GenBank/DDBJ whole genome shotgun (WGS) entry which is preliminary data.</text>
</comment>
<feature type="compositionally biased region" description="Low complexity" evidence="1">
    <location>
        <begin position="462"/>
        <end position="477"/>
    </location>
</feature>
<feature type="compositionally biased region" description="Low complexity" evidence="1">
    <location>
        <begin position="590"/>
        <end position="608"/>
    </location>
</feature>
<name>A0A9W7VYE4_9PEZI</name>
<feature type="compositionally biased region" description="Polar residues" evidence="1">
    <location>
        <begin position="501"/>
        <end position="512"/>
    </location>
</feature>
<organism evidence="2 3">
    <name type="scientific">Teratosphaeria destructans</name>
    <dbReference type="NCBI Taxonomy" id="418781"/>
    <lineage>
        <taxon>Eukaryota</taxon>
        <taxon>Fungi</taxon>
        <taxon>Dikarya</taxon>
        <taxon>Ascomycota</taxon>
        <taxon>Pezizomycotina</taxon>
        <taxon>Dothideomycetes</taxon>
        <taxon>Dothideomycetidae</taxon>
        <taxon>Mycosphaerellales</taxon>
        <taxon>Teratosphaeriaceae</taxon>
        <taxon>Teratosphaeria</taxon>
    </lineage>
</organism>
<feature type="compositionally biased region" description="Acidic residues" evidence="1">
    <location>
        <begin position="613"/>
        <end position="623"/>
    </location>
</feature>
<sequence>MSSPAPPAPHTADDRRQPHSSTGKASWFRTARQKLTLKSRSSRRDLTARKPVMILLTRQESSQRLARLDTPDQPPGHTSSPKPSVAFWTTGGRHAAVRMLPARSATASRRGEIPSFISAPVPDTKSDVDIPVAEAPGPHDPSPRTSVSSVLGSIRRSIGRVSSQRHRPISTDAIRERRGSEGETKPTSPIPIPKASHAPTLSLDLLGPAFSPHFDLTSTLHDGDESRTGTDPDDITTGGPATSAFPSAIQVATARERGPRPERISIDEVSPRLPAPGPPTPMPGTNAQMDLDGHSSTDIPVFERSVETPDRSPGHKTVRPVPSIDAMTSPRENHQLKTSVPDQKVEASRLLPPLTEASRVSSLCTIDTIPSDMKPLTRAVTPDSRQEHDPGDMQRWQSAVRREADGEAPRTPLITPLGADDSEVDGIDFPLAALDHFDLSRAPSPDKSLPLAIRTRADSTRGGRSPRSSWSRIISPSEMGLEGDRELTPSPPETGRVMVNRTRSPESTQSSEPILRKDYDEFKTRHLFGDNGAEPDPPRYEEVADQTSRRDSSSPLFWPTELPPSVFDDSDSSISAARAGTSSTLPTAHRPSSTTPAARATTSTPAPRKSAGGDDEAAAIDPI</sequence>
<reference evidence="2 3" key="1">
    <citation type="journal article" date="2018" name="IMA Fungus">
        <title>IMA Genome-F 10: Nine draft genome sequences of Claviceps purpurea s.lat., including C. arundinis, C. humidiphila, and C. cf. spartinae, pseudomolecules for the pitch canker pathogen Fusarium circinatum, draft genome of Davidsoniella eucalypti, Grosmannia galeiformis, Quambalaria eucalypti, and Teratosphaeria destructans.</title>
        <authorList>
            <person name="Wingfield B.D."/>
            <person name="Liu M."/>
            <person name="Nguyen H.D."/>
            <person name="Lane F.A."/>
            <person name="Morgan S.W."/>
            <person name="De Vos L."/>
            <person name="Wilken P.M."/>
            <person name="Duong T.A."/>
            <person name="Aylward J."/>
            <person name="Coetzee M.P."/>
            <person name="Dadej K."/>
            <person name="De Beer Z.W."/>
            <person name="Findlay W."/>
            <person name="Havenga M."/>
            <person name="Kolarik M."/>
            <person name="Menzies J.G."/>
            <person name="Naidoo K."/>
            <person name="Pochopski O."/>
            <person name="Shoukouhi P."/>
            <person name="Santana Q.C."/>
            <person name="Seifert K.A."/>
            <person name="Soal N."/>
            <person name="Steenkamp E.T."/>
            <person name="Tatham C.T."/>
            <person name="van der Nest M.A."/>
            <person name="Wingfield M.J."/>
        </authorList>
    </citation>
    <scope>NUCLEOTIDE SEQUENCE [LARGE SCALE GENOMIC DNA]</scope>
    <source>
        <strain evidence="2">CMW44962</strain>
    </source>
</reference>
<dbReference type="Proteomes" id="UP001138500">
    <property type="component" value="Unassembled WGS sequence"/>
</dbReference>